<dbReference type="PANTHER" id="PTHR10869:SF246">
    <property type="entry name" value="TRANSMEMBRANE PROLYL 4-HYDROXYLASE"/>
    <property type="match status" value="1"/>
</dbReference>
<comment type="cofactor">
    <cofactor evidence="1">
        <name>L-ascorbate</name>
        <dbReference type="ChEBI" id="CHEBI:38290"/>
    </cofactor>
</comment>
<keyword evidence="4" id="KW-0847">Vitamin C</keyword>
<keyword evidence="11" id="KW-1185">Reference proteome</keyword>
<evidence type="ECO:0000256" key="8">
    <source>
        <dbReference type="ARBA" id="ARBA00023180"/>
    </source>
</evidence>
<evidence type="ECO:0000256" key="4">
    <source>
        <dbReference type="ARBA" id="ARBA00022896"/>
    </source>
</evidence>
<keyword evidence="2" id="KW-0479">Metal-binding</keyword>
<keyword evidence="8" id="KW-0325">Glycoprotein</keyword>
<dbReference type="PROSITE" id="PS51471">
    <property type="entry name" value="FE2OG_OXY"/>
    <property type="match status" value="1"/>
</dbReference>
<evidence type="ECO:0000256" key="2">
    <source>
        <dbReference type="ARBA" id="ARBA00022723"/>
    </source>
</evidence>
<dbReference type="InterPro" id="IPR011990">
    <property type="entry name" value="TPR-like_helical_dom_sf"/>
</dbReference>
<gene>
    <name evidence="10" type="ORF">QFW81_12140</name>
</gene>
<evidence type="ECO:0000256" key="3">
    <source>
        <dbReference type="ARBA" id="ARBA00022824"/>
    </source>
</evidence>
<dbReference type="SMART" id="SM00702">
    <property type="entry name" value="P4Hc"/>
    <property type="match status" value="1"/>
</dbReference>
<dbReference type="RefSeq" id="WP_280579073.1">
    <property type="nucleotide sequence ID" value="NZ_JARXRO010000018.1"/>
</dbReference>
<dbReference type="Gene3D" id="1.25.40.10">
    <property type="entry name" value="Tetratricopeptide repeat domain"/>
    <property type="match status" value="1"/>
</dbReference>
<sequence>MPERPQPLRPFSEQVATSNRLMVQHRPGTSEHERGLSLLQSIAEHEAGGHARWLLGAYFLQVCSRPRAHEQALYWLRLAADEGTPEAMDRLADLYLSGLGGEQSLTAGLDLQLRLADQGFRRAAWEAAYLIGVVGPSEGLTAASAYLRACALGHVPAYFSLGLRFLTGNGVEPDSGLGHALLRRAADGGYQGAMELAARVPVRADGREKWYDRLKANLHAAHPSLSALVPGRPNQRQIVHPGLAALEQHLVSIGHPAFELDPTGRARVVPGGAESVAEGCTWTWLCQRPRVATGPAFATTEECAHLINKASPGMRAAAGYRRGNSENEDAELASFNGRVHPMGALETDAVTRILESRVSTFTGCPIENLEPCSIICYVPGEEYKPHTDFFSDEQIELNARAKRDYGGQRIATFLLYLRAPQAGGSTKYPAAGVDVAGEDGMAVIHYNVDQDGRQDLDSLHAGLPIVQGEKWLWRSTLRKNSLYKPPA</sequence>
<evidence type="ECO:0000256" key="5">
    <source>
        <dbReference type="ARBA" id="ARBA00022964"/>
    </source>
</evidence>
<comment type="caution">
    <text evidence="10">The sequence shown here is derived from an EMBL/GenBank/DDBJ whole genome shotgun (WGS) entry which is preliminary data.</text>
</comment>
<organism evidence="10 11">
    <name type="scientific">Luteimonas kalidii</name>
    <dbReference type="NCBI Taxonomy" id="3042025"/>
    <lineage>
        <taxon>Bacteria</taxon>
        <taxon>Pseudomonadati</taxon>
        <taxon>Pseudomonadota</taxon>
        <taxon>Gammaproteobacteria</taxon>
        <taxon>Lysobacterales</taxon>
        <taxon>Lysobacteraceae</taxon>
        <taxon>Luteimonas</taxon>
    </lineage>
</organism>
<dbReference type="InterPro" id="IPR006620">
    <property type="entry name" value="Pro_4_hyd_alph"/>
</dbReference>
<evidence type="ECO:0000256" key="1">
    <source>
        <dbReference type="ARBA" id="ARBA00001961"/>
    </source>
</evidence>
<keyword evidence="7" id="KW-0408">Iron</keyword>
<reference evidence="10 11" key="1">
    <citation type="submission" date="2023-04" db="EMBL/GenBank/DDBJ databases">
        <title>Luteimonas sp. M1R5S59.</title>
        <authorList>
            <person name="Sun J.-Q."/>
        </authorList>
    </citation>
    <scope>NUCLEOTIDE SEQUENCE [LARGE SCALE GENOMIC DNA]</scope>
    <source>
        <strain evidence="10 11">M1R5S59</strain>
    </source>
</reference>
<dbReference type="Pfam" id="PF08238">
    <property type="entry name" value="Sel1"/>
    <property type="match status" value="3"/>
</dbReference>
<dbReference type="SMART" id="SM00671">
    <property type="entry name" value="SEL1"/>
    <property type="match status" value="3"/>
</dbReference>
<dbReference type="Proteomes" id="UP001156873">
    <property type="component" value="Unassembled WGS sequence"/>
</dbReference>
<dbReference type="Pfam" id="PF13640">
    <property type="entry name" value="2OG-FeII_Oxy_3"/>
    <property type="match status" value="1"/>
</dbReference>
<keyword evidence="5" id="KW-0223">Dioxygenase</keyword>
<dbReference type="SUPFAM" id="SSF81901">
    <property type="entry name" value="HCP-like"/>
    <property type="match status" value="1"/>
</dbReference>
<evidence type="ECO:0000256" key="6">
    <source>
        <dbReference type="ARBA" id="ARBA00023002"/>
    </source>
</evidence>
<evidence type="ECO:0000313" key="11">
    <source>
        <dbReference type="Proteomes" id="UP001156873"/>
    </source>
</evidence>
<dbReference type="PANTHER" id="PTHR10869">
    <property type="entry name" value="PROLYL 4-HYDROXYLASE ALPHA SUBUNIT"/>
    <property type="match status" value="1"/>
</dbReference>
<proteinExistence type="predicted"/>
<dbReference type="InterPro" id="IPR006597">
    <property type="entry name" value="Sel1-like"/>
</dbReference>
<dbReference type="Gene3D" id="2.60.120.620">
    <property type="entry name" value="q2cbj1_9rhob like domain"/>
    <property type="match status" value="1"/>
</dbReference>
<name>A0ABT6JVF5_9GAMM</name>
<keyword evidence="3" id="KW-0256">Endoplasmic reticulum</keyword>
<evidence type="ECO:0000259" key="9">
    <source>
        <dbReference type="PROSITE" id="PS51471"/>
    </source>
</evidence>
<feature type="domain" description="Fe2OG dioxygenase" evidence="9">
    <location>
        <begin position="368"/>
        <end position="481"/>
    </location>
</feature>
<accession>A0ABT6JVF5</accession>
<evidence type="ECO:0000256" key="7">
    <source>
        <dbReference type="ARBA" id="ARBA00023004"/>
    </source>
</evidence>
<evidence type="ECO:0000313" key="10">
    <source>
        <dbReference type="EMBL" id="MDH5834664.1"/>
    </source>
</evidence>
<dbReference type="InterPro" id="IPR045054">
    <property type="entry name" value="P4HA-like"/>
</dbReference>
<dbReference type="EMBL" id="JARXRO010000018">
    <property type="protein sequence ID" value="MDH5834664.1"/>
    <property type="molecule type" value="Genomic_DNA"/>
</dbReference>
<keyword evidence="6" id="KW-0560">Oxidoreductase</keyword>
<protein>
    <submittedName>
        <fullName evidence="10">2OG-Fe(II) oxygenase</fullName>
    </submittedName>
</protein>
<dbReference type="InterPro" id="IPR005123">
    <property type="entry name" value="Oxoglu/Fe-dep_dioxygenase_dom"/>
</dbReference>
<dbReference type="InterPro" id="IPR044862">
    <property type="entry name" value="Pro_4_hyd_alph_FE2OG_OXY"/>
</dbReference>